<comment type="caution">
    <text evidence="2">The sequence shown here is derived from an EMBL/GenBank/DDBJ whole genome shotgun (WGS) entry which is preliminary data.</text>
</comment>
<dbReference type="SUPFAM" id="SSF55729">
    <property type="entry name" value="Acyl-CoA N-acyltransferases (Nat)"/>
    <property type="match status" value="1"/>
</dbReference>
<dbReference type="InterPro" id="IPR016181">
    <property type="entry name" value="Acyl_CoA_acyltransferase"/>
</dbReference>
<protein>
    <recommendedName>
        <fullName evidence="1">N-acetyltransferase domain-containing protein</fullName>
    </recommendedName>
</protein>
<feature type="domain" description="N-acetyltransferase" evidence="1">
    <location>
        <begin position="3"/>
        <end position="145"/>
    </location>
</feature>
<proteinExistence type="predicted"/>
<evidence type="ECO:0000313" key="2">
    <source>
        <dbReference type="EMBL" id="GAH85138.1"/>
    </source>
</evidence>
<dbReference type="Gene3D" id="3.40.630.30">
    <property type="match status" value="1"/>
</dbReference>
<dbReference type="EMBL" id="BARU01037158">
    <property type="protein sequence ID" value="GAH85138.1"/>
    <property type="molecule type" value="Genomic_DNA"/>
</dbReference>
<dbReference type="InterPro" id="IPR000182">
    <property type="entry name" value="GNAT_dom"/>
</dbReference>
<name>X1KT23_9ZZZZ</name>
<accession>X1KT23</accession>
<reference evidence="2" key="1">
    <citation type="journal article" date="2014" name="Front. Microbiol.">
        <title>High frequency of phylogenetically diverse reductive dehalogenase-homologous genes in deep subseafloor sedimentary metagenomes.</title>
        <authorList>
            <person name="Kawai M."/>
            <person name="Futagami T."/>
            <person name="Toyoda A."/>
            <person name="Takaki Y."/>
            <person name="Nishi S."/>
            <person name="Hori S."/>
            <person name="Arai W."/>
            <person name="Tsubouchi T."/>
            <person name="Morono Y."/>
            <person name="Uchiyama I."/>
            <person name="Ito T."/>
            <person name="Fujiyama A."/>
            <person name="Inagaki F."/>
            <person name="Takami H."/>
        </authorList>
    </citation>
    <scope>NUCLEOTIDE SEQUENCE</scope>
    <source>
        <strain evidence="2">Expedition CK06-06</strain>
    </source>
</reference>
<dbReference type="GO" id="GO:0016747">
    <property type="term" value="F:acyltransferase activity, transferring groups other than amino-acyl groups"/>
    <property type="evidence" value="ECO:0007669"/>
    <property type="project" value="InterPro"/>
</dbReference>
<gene>
    <name evidence="2" type="ORF">S03H2_57940</name>
</gene>
<sequence length="177" mass="19949">MEIKYRSATMEDLEAIVRFVDYWLTGGAVSDHVPGATHDFFVPAGRQRSYLAKYDVLLAICERLIVGWAVKTNRNILIHLLIAAPFRGKGIGGEMLARLNPEIVRSKMDQKSGDPADFYMKQGYFKLSCERLGKKDNIELFAKVDNGVMSRYTEQAESSLVKMRKLLLGGARDDSQQ</sequence>
<organism evidence="2">
    <name type="scientific">marine sediment metagenome</name>
    <dbReference type="NCBI Taxonomy" id="412755"/>
    <lineage>
        <taxon>unclassified sequences</taxon>
        <taxon>metagenomes</taxon>
        <taxon>ecological metagenomes</taxon>
    </lineage>
</organism>
<dbReference type="PROSITE" id="PS51186">
    <property type="entry name" value="GNAT"/>
    <property type="match status" value="1"/>
</dbReference>
<dbReference type="AlphaFoldDB" id="X1KT23"/>
<evidence type="ECO:0000259" key="1">
    <source>
        <dbReference type="PROSITE" id="PS51186"/>
    </source>
</evidence>